<evidence type="ECO:0000313" key="1">
    <source>
        <dbReference type="EMBL" id="MCI84392.1"/>
    </source>
</evidence>
<proteinExistence type="predicted"/>
<keyword evidence="2" id="KW-1185">Reference proteome</keyword>
<accession>A0A392VAB0</accession>
<reference evidence="1 2" key="1">
    <citation type="journal article" date="2018" name="Front. Plant Sci.">
        <title>Red Clover (Trifolium pratense) and Zigzag Clover (T. medium) - A Picture of Genomic Similarities and Differences.</title>
        <authorList>
            <person name="Dluhosova J."/>
            <person name="Istvanek J."/>
            <person name="Nedelnik J."/>
            <person name="Repkova J."/>
        </authorList>
    </citation>
    <scope>NUCLEOTIDE SEQUENCE [LARGE SCALE GENOMIC DNA]</scope>
    <source>
        <strain evidence="2">cv. 10/8</strain>
        <tissue evidence="1">Leaf</tissue>
    </source>
</reference>
<protein>
    <submittedName>
        <fullName evidence="1">Uncharacterized protein</fullName>
    </submittedName>
</protein>
<evidence type="ECO:0000313" key="2">
    <source>
        <dbReference type="Proteomes" id="UP000265520"/>
    </source>
</evidence>
<sequence>MQHTGTGYWYAYGTPPLRTAR</sequence>
<feature type="non-terminal residue" evidence="1">
    <location>
        <position position="21"/>
    </location>
</feature>
<dbReference type="Proteomes" id="UP000265520">
    <property type="component" value="Unassembled WGS sequence"/>
</dbReference>
<comment type="caution">
    <text evidence="1">The sequence shown here is derived from an EMBL/GenBank/DDBJ whole genome shotgun (WGS) entry which is preliminary data.</text>
</comment>
<name>A0A392VAB0_9FABA</name>
<organism evidence="1 2">
    <name type="scientific">Trifolium medium</name>
    <dbReference type="NCBI Taxonomy" id="97028"/>
    <lineage>
        <taxon>Eukaryota</taxon>
        <taxon>Viridiplantae</taxon>
        <taxon>Streptophyta</taxon>
        <taxon>Embryophyta</taxon>
        <taxon>Tracheophyta</taxon>
        <taxon>Spermatophyta</taxon>
        <taxon>Magnoliopsida</taxon>
        <taxon>eudicotyledons</taxon>
        <taxon>Gunneridae</taxon>
        <taxon>Pentapetalae</taxon>
        <taxon>rosids</taxon>
        <taxon>fabids</taxon>
        <taxon>Fabales</taxon>
        <taxon>Fabaceae</taxon>
        <taxon>Papilionoideae</taxon>
        <taxon>50 kb inversion clade</taxon>
        <taxon>NPAAA clade</taxon>
        <taxon>Hologalegina</taxon>
        <taxon>IRL clade</taxon>
        <taxon>Trifolieae</taxon>
        <taxon>Trifolium</taxon>
    </lineage>
</organism>
<dbReference type="AlphaFoldDB" id="A0A392VAB0"/>
<dbReference type="EMBL" id="LXQA011089858">
    <property type="protein sequence ID" value="MCI84392.1"/>
    <property type="molecule type" value="Genomic_DNA"/>
</dbReference>